<protein>
    <submittedName>
        <fullName evidence="1">Uncharacterized protein</fullName>
    </submittedName>
</protein>
<evidence type="ECO:0000313" key="2">
    <source>
        <dbReference type="Proteomes" id="UP000316304"/>
    </source>
</evidence>
<reference evidence="1 2" key="1">
    <citation type="submission" date="2019-02" db="EMBL/GenBank/DDBJ databases">
        <title>Deep-cultivation of Planctomycetes and their phenomic and genomic characterization uncovers novel biology.</title>
        <authorList>
            <person name="Wiegand S."/>
            <person name="Jogler M."/>
            <person name="Boedeker C."/>
            <person name="Pinto D."/>
            <person name="Vollmers J."/>
            <person name="Rivas-Marin E."/>
            <person name="Kohn T."/>
            <person name="Peeters S.H."/>
            <person name="Heuer A."/>
            <person name="Rast P."/>
            <person name="Oberbeckmann S."/>
            <person name="Bunk B."/>
            <person name="Jeske O."/>
            <person name="Meyerdierks A."/>
            <person name="Storesund J.E."/>
            <person name="Kallscheuer N."/>
            <person name="Luecker S."/>
            <person name="Lage O.M."/>
            <person name="Pohl T."/>
            <person name="Merkel B.J."/>
            <person name="Hornburger P."/>
            <person name="Mueller R.-W."/>
            <person name="Bruemmer F."/>
            <person name="Labrenz M."/>
            <person name="Spormann A.M."/>
            <person name="Op Den Camp H."/>
            <person name="Overmann J."/>
            <person name="Amann R."/>
            <person name="Jetten M.S.M."/>
            <person name="Mascher T."/>
            <person name="Medema M.H."/>
            <person name="Devos D.P."/>
            <person name="Kaster A.-K."/>
            <person name="Ovreas L."/>
            <person name="Rohde M."/>
            <person name="Galperin M.Y."/>
            <person name="Jogler C."/>
        </authorList>
    </citation>
    <scope>NUCLEOTIDE SEQUENCE [LARGE SCALE GENOMIC DNA]</scope>
    <source>
        <strain evidence="1 2">Pla52o</strain>
    </source>
</reference>
<comment type="caution">
    <text evidence="1">The sequence shown here is derived from an EMBL/GenBank/DDBJ whole genome shotgun (WGS) entry which is preliminary data.</text>
</comment>
<dbReference type="Proteomes" id="UP000316304">
    <property type="component" value="Unassembled WGS sequence"/>
</dbReference>
<evidence type="ECO:0000313" key="1">
    <source>
        <dbReference type="EMBL" id="TWU24832.1"/>
    </source>
</evidence>
<name>A0A5C6CKA1_9BACT</name>
<dbReference type="AlphaFoldDB" id="A0A5C6CKA1"/>
<accession>A0A5C6CKA1</accession>
<sequence>MAALMRECFTGRFAGLRGQCICSSQIERPVFCIPGSQYQENFQAKPAASL</sequence>
<organism evidence="1 2">
    <name type="scientific">Novipirellula galeiformis</name>
    <dbReference type="NCBI Taxonomy" id="2528004"/>
    <lineage>
        <taxon>Bacteria</taxon>
        <taxon>Pseudomonadati</taxon>
        <taxon>Planctomycetota</taxon>
        <taxon>Planctomycetia</taxon>
        <taxon>Pirellulales</taxon>
        <taxon>Pirellulaceae</taxon>
        <taxon>Novipirellula</taxon>
    </lineage>
</organism>
<proteinExistence type="predicted"/>
<dbReference type="EMBL" id="SJPT01000002">
    <property type="protein sequence ID" value="TWU24832.1"/>
    <property type="molecule type" value="Genomic_DNA"/>
</dbReference>
<gene>
    <name evidence="1" type="ORF">Pla52o_11220</name>
</gene>
<keyword evidence="2" id="KW-1185">Reference proteome</keyword>